<dbReference type="Gene3D" id="3.40.50.10490">
    <property type="entry name" value="Glucose-6-phosphate isomerase like protein, domain 1"/>
    <property type="match status" value="1"/>
</dbReference>
<organism evidence="2 3">
    <name type="scientific">Gossypium harknessii</name>
    <dbReference type="NCBI Taxonomy" id="34285"/>
    <lineage>
        <taxon>Eukaryota</taxon>
        <taxon>Viridiplantae</taxon>
        <taxon>Streptophyta</taxon>
        <taxon>Embryophyta</taxon>
        <taxon>Tracheophyta</taxon>
        <taxon>Spermatophyta</taxon>
        <taxon>Magnoliopsida</taxon>
        <taxon>eudicotyledons</taxon>
        <taxon>Gunneridae</taxon>
        <taxon>Pentapetalae</taxon>
        <taxon>rosids</taxon>
        <taxon>malvids</taxon>
        <taxon>Malvales</taxon>
        <taxon>Malvaceae</taxon>
        <taxon>Malvoideae</taxon>
        <taxon>Gossypium</taxon>
    </lineage>
</organism>
<keyword evidence="3" id="KW-1185">Reference proteome</keyword>
<dbReference type="EMBL" id="JABFAD010000011">
    <property type="protein sequence ID" value="MBA0813761.1"/>
    <property type="molecule type" value="Genomic_DNA"/>
</dbReference>
<dbReference type="OrthoDB" id="565471at2759"/>
<dbReference type="Proteomes" id="UP000593560">
    <property type="component" value="Unassembled WGS sequence"/>
</dbReference>
<feature type="non-terminal residue" evidence="2">
    <location>
        <position position="1"/>
    </location>
</feature>
<dbReference type="GO" id="GO:0006412">
    <property type="term" value="P:translation"/>
    <property type="evidence" value="ECO:0007669"/>
    <property type="project" value="InterPro"/>
</dbReference>
<dbReference type="GO" id="GO:0003735">
    <property type="term" value="F:structural constituent of ribosome"/>
    <property type="evidence" value="ECO:0007669"/>
    <property type="project" value="InterPro"/>
</dbReference>
<name>A0A7J9HV69_9ROSI</name>
<dbReference type="SUPFAM" id="SSF52313">
    <property type="entry name" value="Ribosomal protein S2"/>
    <property type="match status" value="1"/>
</dbReference>
<dbReference type="Pfam" id="PF00318">
    <property type="entry name" value="Ribosomal_S2"/>
    <property type="match status" value="1"/>
</dbReference>
<dbReference type="InterPro" id="IPR023591">
    <property type="entry name" value="Ribosomal_uS2_flav_dom_sf"/>
</dbReference>
<comment type="caution">
    <text evidence="2">The sequence shown here is derived from an EMBL/GenBank/DDBJ whole genome shotgun (WGS) entry which is preliminary data.</text>
</comment>
<gene>
    <name evidence="2" type="ORF">Gohar_027585</name>
</gene>
<sequence length="52" mass="6075">MTRLSNIVIIIDQQEEYTALRECIDWGIPAICIIDTNSNPISQIFRFQQMMT</sequence>
<reference evidence="2 3" key="1">
    <citation type="journal article" date="2019" name="Genome Biol. Evol.">
        <title>Insights into the evolution of the New World diploid cottons (Gossypium, subgenus Houzingenia) based on genome sequencing.</title>
        <authorList>
            <person name="Grover C.E."/>
            <person name="Arick M.A. 2nd"/>
            <person name="Thrash A."/>
            <person name="Conover J.L."/>
            <person name="Sanders W.S."/>
            <person name="Peterson D.G."/>
            <person name="Frelichowski J.E."/>
            <person name="Scheffler J.A."/>
            <person name="Scheffler B.E."/>
            <person name="Wendel J.F."/>
        </authorList>
    </citation>
    <scope>NUCLEOTIDE SEQUENCE [LARGE SCALE GENOMIC DNA]</scope>
    <source>
        <strain evidence="2">0</strain>
        <tissue evidence="2">Leaf</tissue>
    </source>
</reference>
<evidence type="ECO:0000313" key="3">
    <source>
        <dbReference type="Proteomes" id="UP000593560"/>
    </source>
</evidence>
<accession>A0A7J9HV69</accession>
<comment type="similarity">
    <text evidence="1">Belongs to the universal ribosomal protein uS2 family.</text>
</comment>
<evidence type="ECO:0000256" key="1">
    <source>
        <dbReference type="ARBA" id="ARBA00006242"/>
    </source>
</evidence>
<evidence type="ECO:0000313" key="2">
    <source>
        <dbReference type="EMBL" id="MBA0813761.1"/>
    </source>
</evidence>
<dbReference type="AlphaFoldDB" id="A0A7J9HV69"/>
<proteinExistence type="inferred from homology"/>
<evidence type="ECO:0008006" key="4">
    <source>
        <dbReference type="Google" id="ProtNLM"/>
    </source>
</evidence>
<protein>
    <recommendedName>
        <fullName evidence="4">Ribosomal protein S2</fullName>
    </recommendedName>
</protein>
<dbReference type="GO" id="GO:0005840">
    <property type="term" value="C:ribosome"/>
    <property type="evidence" value="ECO:0007669"/>
    <property type="project" value="InterPro"/>
</dbReference>
<dbReference type="InterPro" id="IPR001865">
    <property type="entry name" value="Ribosomal_uS2"/>
</dbReference>